<feature type="transmembrane region" description="Helical" evidence="1">
    <location>
        <begin position="21"/>
        <end position="43"/>
    </location>
</feature>
<dbReference type="Proteomes" id="UP000273145">
    <property type="component" value="Chromosome"/>
</dbReference>
<dbReference type="KEGG" id="plen:EIM92_23180"/>
<gene>
    <name evidence="2" type="ORF">EIM92_23180</name>
</gene>
<dbReference type="EMBL" id="CP034248">
    <property type="protein sequence ID" value="AZK48727.1"/>
    <property type="molecule type" value="Genomic_DNA"/>
</dbReference>
<organism evidence="2 3">
    <name type="scientific">Paenibacillus lentus</name>
    <dbReference type="NCBI Taxonomy" id="1338368"/>
    <lineage>
        <taxon>Bacteria</taxon>
        <taxon>Bacillati</taxon>
        <taxon>Bacillota</taxon>
        <taxon>Bacilli</taxon>
        <taxon>Bacillales</taxon>
        <taxon>Paenibacillaceae</taxon>
        <taxon>Paenibacillus</taxon>
    </lineage>
</organism>
<keyword evidence="1" id="KW-0812">Transmembrane</keyword>
<name>A0A3S8S0R0_9BACL</name>
<sequence length="252" mass="28056">MRSFGRLVWNEWLKMFKKRSFFVPYAIITTFILLFAYLTQFMGGLQNVLTAPQFAEVVVAQNGLGQFLVILSIICTAGVVSKEFSGGTIKLLLIRSISRSKILASKYVIVLLYSFLLTLYSLFIGLAAGAVMFGFSGITELSQLLSATLYHGVYLTIYVTFTFMIGTLTRSSGATIGIGMAVLMLEWIIVSLLSRYSFAKYWLFVNADLSVYAKGSPPFQGMTMTFSLIVLAVYMFLFLGVSFVTFKKRDVA</sequence>
<dbReference type="AlphaFoldDB" id="A0A3S8S0R0"/>
<keyword evidence="1" id="KW-0472">Membrane</keyword>
<proteinExistence type="predicted"/>
<keyword evidence="3" id="KW-1185">Reference proteome</keyword>
<dbReference type="PANTHER" id="PTHR37305">
    <property type="entry name" value="INTEGRAL MEMBRANE PROTEIN-RELATED"/>
    <property type="match status" value="1"/>
</dbReference>
<feature type="transmembrane region" description="Helical" evidence="1">
    <location>
        <begin position="102"/>
        <end position="135"/>
    </location>
</feature>
<feature type="transmembrane region" description="Helical" evidence="1">
    <location>
        <begin position="180"/>
        <end position="204"/>
    </location>
</feature>
<dbReference type="RefSeq" id="WP_125084875.1">
    <property type="nucleotide sequence ID" value="NZ_CP034248.1"/>
</dbReference>
<dbReference type="PANTHER" id="PTHR37305:SF1">
    <property type="entry name" value="MEMBRANE PROTEIN"/>
    <property type="match status" value="1"/>
</dbReference>
<evidence type="ECO:0000313" key="3">
    <source>
        <dbReference type="Proteomes" id="UP000273145"/>
    </source>
</evidence>
<protein>
    <submittedName>
        <fullName evidence="2">ABC transporter permease</fullName>
    </submittedName>
</protein>
<reference evidence="2 3" key="1">
    <citation type="submission" date="2018-11" db="EMBL/GenBank/DDBJ databases">
        <title>Genome sequencing of Paenibacillus lentus DSM25539(T).</title>
        <authorList>
            <person name="Kook J.-K."/>
            <person name="Park S.-N."/>
            <person name="Lim Y.K."/>
        </authorList>
    </citation>
    <scope>NUCLEOTIDE SEQUENCE [LARGE SCALE GENOMIC DNA]</scope>
    <source>
        <strain evidence="2 3">DSM 25539</strain>
    </source>
</reference>
<accession>A0A3S8S0R0</accession>
<keyword evidence="1" id="KW-1133">Transmembrane helix</keyword>
<feature type="transmembrane region" description="Helical" evidence="1">
    <location>
        <begin position="224"/>
        <end position="246"/>
    </location>
</feature>
<dbReference type="OrthoDB" id="8613028at2"/>
<evidence type="ECO:0000256" key="1">
    <source>
        <dbReference type="SAM" id="Phobius"/>
    </source>
</evidence>
<feature type="transmembrane region" description="Helical" evidence="1">
    <location>
        <begin position="63"/>
        <end position="81"/>
    </location>
</feature>
<evidence type="ECO:0000313" key="2">
    <source>
        <dbReference type="EMBL" id="AZK48727.1"/>
    </source>
</evidence>
<dbReference type="Pfam" id="PF12730">
    <property type="entry name" value="ABC2_membrane_4"/>
    <property type="match status" value="1"/>
</dbReference>
<feature type="transmembrane region" description="Helical" evidence="1">
    <location>
        <begin position="147"/>
        <end position="168"/>
    </location>
</feature>